<organism evidence="2 3">
    <name type="scientific">Asanoa siamensis</name>
    <dbReference type="NCBI Taxonomy" id="926357"/>
    <lineage>
        <taxon>Bacteria</taxon>
        <taxon>Bacillati</taxon>
        <taxon>Actinomycetota</taxon>
        <taxon>Actinomycetes</taxon>
        <taxon>Micromonosporales</taxon>
        <taxon>Micromonosporaceae</taxon>
        <taxon>Asanoa</taxon>
    </lineage>
</organism>
<evidence type="ECO:0000313" key="3">
    <source>
        <dbReference type="Proteomes" id="UP000604117"/>
    </source>
</evidence>
<dbReference type="SUPFAM" id="SSF48208">
    <property type="entry name" value="Six-hairpin glycosidases"/>
    <property type="match status" value="1"/>
</dbReference>
<dbReference type="InterPro" id="IPR011613">
    <property type="entry name" value="GH15-like"/>
</dbReference>
<protein>
    <recommendedName>
        <fullName evidence="1">GH15-like domain-containing protein</fullName>
    </recommendedName>
</protein>
<dbReference type="Proteomes" id="UP000604117">
    <property type="component" value="Unassembled WGS sequence"/>
</dbReference>
<gene>
    <name evidence="2" type="ORF">Asi02nite_77950</name>
</gene>
<dbReference type="InterPro" id="IPR012341">
    <property type="entry name" value="6hp_glycosidase-like_sf"/>
</dbReference>
<dbReference type="Gene3D" id="1.50.10.10">
    <property type="match status" value="1"/>
</dbReference>
<accession>A0ABQ4D582</accession>
<comment type="caution">
    <text evidence="2">The sequence shown here is derived from an EMBL/GenBank/DDBJ whole genome shotgun (WGS) entry which is preliminary data.</text>
</comment>
<feature type="domain" description="GH15-like" evidence="1">
    <location>
        <begin position="36"/>
        <end position="73"/>
    </location>
</feature>
<name>A0ABQ4D582_9ACTN</name>
<sequence length="123" mass="13541">MPGAESPFLACSFWLADVYALQGRRAEAEVLFEPLLRPRNGLGLLAEEYDPFTRRHIGTFPQGFSHLALIQTADLLDRGTAERSRAWHPAVLVPDAGRARLHCGSRSTVALPRVVGQPRPTPT</sequence>
<proteinExistence type="predicted"/>
<dbReference type="InterPro" id="IPR008928">
    <property type="entry name" value="6-hairpin_glycosidase_sf"/>
</dbReference>
<reference evidence="2 3" key="1">
    <citation type="submission" date="2021-01" db="EMBL/GenBank/DDBJ databases">
        <title>Whole genome shotgun sequence of Asanoa siamensis NBRC 107932.</title>
        <authorList>
            <person name="Komaki H."/>
            <person name="Tamura T."/>
        </authorList>
    </citation>
    <scope>NUCLEOTIDE SEQUENCE [LARGE SCALE GENOMIC DNA]</scope>
    <source>
        <strain evidence="2 3">NBRC 107932</strain>
    </source>
</reference>
<evidence type="ECO:0000313" key="2">
    <source>
        <dbReference type="EMBL" id="GIF78277.1"/>
    </source>
</evidence>
<keyword evidence="3" id="KW-1185">Reference proteome</keyword>
<dbReference type="EMBL" id="BONE01000129">
    <property type="protein sequence ID" value="GIF78277.1"/>
    <property type="molecule type" value="Genomic_DNA"/>
</dbReference>
<evidence type="ECO:0000259" key="1">
    <source>
        <dbReference type="Pfam" id="PF00723"/>
    </source>
</evidence>
<dbReference type="Pfam" id="PF00723">
    <property type="entry name" value="Glyco_hydro_15"/>
    <property type="match status" value="1"/>
</dbReference>